<name>A0ABV2PTZ1_9GAMM</name>
<gene>
    <name evidence="2" type="ORF">ABIE04_000816</name>
</gene>
<dbReference type="EMBL" id="JBEPSD010000001">
    <property type="protein sequence ID" value="MET4568489.1"/>
    <property type="molecule type" value="Genomic_DNA"/>
</dbReference>
<feature type="transmembrane region" description="Helical" evidence="1">
    <location>
        <begin position="6"/>
        <end position="33"/>
    </location>
</feature>
<keyword evidence="1" id="KW-0472">Membrane</keyword>
<evidence type="ECO:0000256" key="1">
    <source>
        <dbReference type="SAM" id="Phobius"/>
    </source>
</evidence>
<sequence>MFDDNLLKILIGVTSAFAGWILAQVTSSLKIWLQRRKILKLLLEELVDLDEEINRLFFFYARQLEIHGAMGVSSESTVGLSNPIFRGYYNDALLSLNQKQRISYQMIHSLVDLINTGITNLRNKSSEIYTRHACDGMTEELAKVCSAWGQTAKAQFLSCAGLQWQIRFHLQNRHGPDLSAYTESHEQFLIYLKDMQKKADEFVANGKTIERTKFDEVYDASTFSRSVP</sequence>
<evidence type="ECO:0008006" key="4">
    <source>
        <dbReference type="Google" id="ProtNLM"/>
    </source>
</evidence>
<organism evidence="2 3">
    <name type="scientific">Rhodanobacter soli</name>
    <dbReference type="NCBI Taxonomy" id="590609"/>
    <lineage>
        <taxon>Bacteria</taxon>
        <taxon>Pseudomonadati</taxon>
        <taxon>Pseudomonadota</taxon>
        <taxon>Gammaproteobacteria</taxon>
        <taxon>Lysobacterales</taxon>
        <taxon>Rhodanobacteraceae</taxon>
        <taxon>Rhodanobacter</taxon>
    </lineage>
</organism>
<accession>A0ABV2PTZ1</accession>
<keyword evidence="1" id="KW-1133">Transmembrane helix</keyword>
<evidence type="ECO:0000313" key="3">
    <source>
        <dbReference type="Proteomes" id="UP001549251"/>
    </source>
</evidence>
<keyword evidence="1" id="KW-0812">Transmembrane</keyword>
<protein>
    <recommendedName>
        <fullName evidence="4">DUF4760 domain-containing protein</fullName>
    </recommendedName>
</protein>
<proteinExistence type="predicted"/>
<comment type="caution">
    <text evidence="2">The sequence shown here is derived from an EMBL/GenBank/DDBJ whole genome shotgun (WGS) entry which is preliminary data.</text>
</comment>
<keyword evidence="3" id="KW-1185">Reference proteome</keyword>
<evidence type="ECO:0000313" key="2">
    <source>
        <dbReference type="EMBL" id="MET4568489.1"/>
    </source>
</evidence>
<reference evidence="2 3" key="1">
    <citation type="submission" date="2024-06" db="EMBL/GenBank/DDBJ databases">
        <title>Sorghum-associated microbial communities from plants grown in Nebraska, USA.</title>
        <authorList>
            <person name="Schachtman D."/>
        </authorList>
    </citation>
    <scope>NUCLEOTIDE SEQUENCE [LARGE SCALE GENOMIC DNA]</scope>
    <source>
        <strain evidence="2 3">1757</strain>
    </source>
</reference>
<dbReference type="RefSeq" id="WP_354547318.1">
    <property type="nucleotide sequence ID" value="NZ_JBEPSD010000001.1"/>
</dbReference>
<dbReference type="Proteomes" id="UP001549251">
    <property type="component" value="Unassembled WGS sequence"/>
</dbReference>